<dbReference type="RefSeq" id="WP_268007370.1">
    <property type="nucleotide sequence ID" value="NZ_BSUT01000001.1"/>
</dbReference>
<reference evidence="1" key="1">
    <citation type="submission" date="2022-08" db="EMBL/GenBank/DDBJ databases">
        <title>Alicyclobacillus fastidiosus DSM 17978, complete genome.</title>
        <authorList>
            <person name="Wang Q."/>
            <person name="Cai R."/>
            <person name="Wang Z."/>
        </authorList>
    </citation>
    <scope>NUCLEOTIDE SEQUENCE</scope>
    <source>
        <strain evidence="1">DSM 17978</strain>
    </source>
</reference>
<evidence type="ECO:0000313" key="1">
    <source>
        <dbReference type="EMBL" id="WAH43487.1"/>
    </source>
</evidence>
<dbReference type="Proteomes" id="UP001164761">
    <property type="component" value="Chromosome"/>
</dbReference>
<dbReference type="EMBL" id="CP104067">
    <property type="protein sequence ID" value="WAH43487.1"/>
    <property type="molecule type" value="Genomic_DNA"/>
</dbReference>
<dbReference type="InterPro" id="IPR043502">
    <property type="entry name" value="DNA/RNA_pol_sf"/>
</dbReference>
<dbReference type="Gene3D" id="1.10.150.20">
    <property type="entry name" value="5' to 3' exonuclease, C-terminal subdomain"/>
    <property type="match status" value="1"/>
</dbReference>
<sequence length="48" mass="5432">MRTEFKAHTIGDVARVPVGQLRARFGVWGDVIHRWANGRDISEINPDS</sequence>
<evidence type="ECO:0000313" key="2">
    <source>
        <dbReference type="Proteomes" id="UP001164761"/>
    </source>
</evidence>
<organism evidence="1 2">
    <name type="scientific">Alicyclobacillus fastidiosus</name>
    <dbReference type="NCBI Taxonomy" id="392011"/>
    <lineage>
        <taxon>Bacteria</taxon>
        <taxon>Bacillati</taxon>
        <taxon>Bacillota</taxon>
        <taxon>Bacilli</taxon>
        <taxon>Bacillales</taxon>
        <taxon>Alicyclobacillaceae</taxon>
        <taxon>Alicyclobacillus</taxon>
    </lineage>
</organism>
<dbReference type="SUPFAM" id="SSF56672">
    <property type="entry name" value="DNA/RNA polymerases"/>
    <property type="match status" value="1"/>
</dbReference>
<protein>
    <submittedName>
        <fullName evidence="1">Uncharacterized protein</fullName>
    </submittedName>
</protein>
<proteinExistence type="predicted"/>
<accession>A0ABY6ZKR7</accession>
<keyword evidence="2" id="KW-1185">Reference proteome</keyword>
<gene>
    <name evidence="1" type="ORF">NZD89_08935</name>
</gene>
<name>A0ABY6ZKR7_9BACL</name>